<evidence type="ECO:0000256" key="6">
    <source>
        <dbReference type="SAM" id="MobiDB-lite"/>
    </source>
</evidence>
<evidence type="ECO:0008006" key="11">
    <source>
        <dbReference type="Google" id="ProtNLM"/>
    </source>
</evidence>
<name>A0A922I055_DERFA</name>
<organism evidence="9 10">
    <name type="scientific">Dermatophagoides farinae</name>
    <name type="common">American house dust mite</name>
    <dbReference type="NCBI Taxonomy" id="6954"/>
    <lineage>
        <taxon>Eukaryota</taxon>
        <taxon>Metazoa</taxon>
        <taxon>Ecdysozoa</taxon>
        <taxon>Arthropoda</taxon>
        <taxon>Chelicerata</taxon>
        <taxon>Arachnida</taxon>
        <taxon>Acari</taxon>
        <taxon>Acariformes</taxon>
        <taxon>Sarcoptiformes</taxon>
        <taxon>Astigmata</taxon>
        <taxon>Psoroptidia</taxon>
        <taxon>Analgoidea</taxon>
        <taxon>Pyroglyphidae</taxon>
        <taxon>Dermatophagoidinae</taxon>
        <taxon>Dermatophagoides</taxon>
    </lineage>
</organism>
<evidence type="ECO:0000313" key="10">
    <source>
        <dbReference type="Proteomes" id="UP000790347"/>
    </source>
</evidence>
<dbReference type="OrthoDB" id="19981at2759"/>
<keyword evidence="5 7" id="KW-0472">Membrane</keyword>
<evidence type="ECO:0000256" key="2">
    <source>
        <dbReference type="ARBA" id="ARBA00022692"/>
    </source>
</evidence>
<comment type="caution">
    <text evidence="9">The sequence shown here is derived from an EMBL/GenBank/DDBJ whole genome shotgun (WGS) entry which is preliminary data.</text>
</comment>
<proteinExistence type="predicted"/>
<evidence type="ECO:0000256" key="5">
    <source>
        <dbReference type="ARBA" id="ARBA00023136"/>
    </source>
</evidence>
<dbReference type="InterPro" id="IPR021013">
    <property type="entry name" value="ATPase_Vma12"/>
</dbReference>
<feature type="transmembrane region" description="Helical" evidence="7">
    <location>
        <begin position="249"/>
        <end position="269"/>
    </location>
</feature>
<dbReference type="GO" id="GO:0005789">
    <property type="term" value="C:endoplasmic reticulum membrane"/>
    <property type="evidence" value="ECO:0007669"/>
    <property type="project" value="UniProtKB-SubCell"/>
</dbReference>
<evidence type="ECO:0000313" key="8">
    <source>
        <dbReference type="EMBL" id="KAH7645946.1"/>
    </source>
</evidence>
<dbReference type="Proteomes" id="UP000828236">
    <property type="component" value="Unassembled WGS sequence"/>
</dbReference>
<evidence type="ECO:0000313" key="9">
    <source>
        <dbReference type="EMBL" id="KAH9516227.1"/>
    </source>
</evidence>
<keyword evidence="4 7" id="KW-1133">Transmembrane helix</keyword>
<dbReference type="Pfam" id="PF11712">
    <property type="entry name" value="Vma12"/>
    <property type="match status" value="1"/>
</dbReference>
<dbReference type="EMBL" id="ASGP02000003">
    <property type="protein sequence ID" value="KAH9516227.1"/>
    <property type="molecule type" value="Genomic_DNA"/>
</dbReference>
<keyword evidence="10" id="KW-1185">Reference proteome</keyword>
<dbReference type="Proteomes" id="UP000790347">
    <property type="component" value="Unassembled WGS sequence"/>
</dbReference>
<reference evidence="8" key="2">
    <citation type="submission" date="2020-06" db="EMBL/GenBank/DDBJ databases">
        <authorList>
            <person name="Ji K."/>
            <person name="Li J."/>
        </authorList>
    </citation>
    <scope>NUCLEOTIDE SEQUENCE</scope>
    <source>
        <strain evidence="8">JKM2019</strain>
        <tissue evidence="8">Whole body</tissue>
    </source>
</reference>
<reference evidence="8" key="3">
    <citation type="journal article" date="2021" name="World Allergy Organ. J.">
        <title>Chromosome-level assembly of Dermatophagoides farinae genome and transcriptome reveals two novel allergens Der f 37 and Der f 39.</title>
        <authorList>
            <person name="Chen J."/>
            <person name="Cai Z."/>
            <person name="Fan D."/>
            <person name="Hu J."/>
            <person name="Hou Y."/>
            <person name="He Y."/>
            <person name="Zhang Z."/>
            <person name="Zhao Z."/>
            <person name="Gao P."/>
            <person name="Hu W."/>
            <person name="Sun J."/>
            <person name="Li J."/>
            <person name="Ji K."/>
        </authorList>
    </citation>
    <scope>NUCLEOTIDE SEQUENCE</scope>
    <source>
        <strain evidence="8">JKM2019</strain>
    </source>
</reference>
<evidence type="ECO:0000256" key="1">
    <source>
        <dbReference type="ARBA" id="ARBA00004477"/>
    </source>
</evidence>
<protein>
    <recommendedName>
        <fullName evidence="11">Transmembrane protein 199</fullName>
    </recommendedName>
</protein>
<keyword evidence="2 7" id="KW-0812">Transmembrane</keyword>
<feature type="region of interest" description="Disordered" evidence="6">
    <location>
        <begin position="61"/>
        <end position="87"/>
    </location>
</feature>
<dbReference type="PANTHER" id="PTHR31394">
    <property type="entry name" value="TRANSMEMBRANE PROTEIN 199"/>
    <property type="match status" value="1"/>
</dbReference>
<dbReference type="AlphaFoldDB" id="A0A922I055"/>
<feature type="compositionally biased region" description="Basic and acidic residues" evidence="6">
    <location>
        <begin position="75"/>
        <end position="87"/>
    </location>
</feature>
<evidence type="ECO:0000256" key="7">
    <source>
        <dbReference type="SAM" id="Phobius"/>
    </source>
</evidence>
<reference evidence="9" key="4">
    <citation type="journal article" date="2022" name="Res Sq">
        <title>Comparative Genomics Reveals Insights into the Divergent Evolution of Astigmatic Mites and Household Pest Adaptations.</title>
        <authorList>
            <person name="Xiong Q."/>
            <person name="Wan A.T.-Y."/>
            <person name="Liu X.-Y."/>
            <person name="Fung C.S.-H."/>
            <person name="Xiao X."/>
            <person name="Malainual N."/>
            <person name="Hou J."/>
            <person name="Wang L."/>
            <person name="Wang M."/>
            <person name="Yang K."/>
            <person name="Cui Y."/>
            <person name="Leung E."/>
            <person name="Nong W."/>
            <person name="Shin S.-K."/>
            <person name="Au S."/>
            <person name="Jeong K.Y."/>
            <person name="Chew F.T."/>
            <person name="Hui J."/>
            <person name="Leung T.F."/>
            <person name="Tungtrongchitr A."/>
            <person name="Zhong N."/>
            <person name="Liu Z."/>
            <person name="Tsui S."/>
        </authorList>
    </citation>
    <scope>NUCLEOTIDE SEQUENCE</scope>
    <source>
        <strain evidence="9">Derf</strain>
        <tissue evidence="9">Whole organism</tissue>
    </source>
</reference>
<comment type="subcellular location">
    <subcellularLocation>
        <location evidence="1">Endoplasmic reticulum membrane</location>
        <topology evidence="1">Multi-pass membrane protein</topology>
    </subcellularLocation>
</comment>
<feature type="transmembrane region" description="Helical" evidence="7">
    <location>
        <begin position="215"/>
        <end position="237"/>
    </location>
</feature>
<dbReference type="GO" id="GO:0070072">
    <property type="term" value="P:vacuolar proton-transporting V-type ATPase complex assembly"/>
    <property type="evidence" value="ECO:0007669"/>
    <property type="project" value="InterPro"/>
</dbReference>
<keyword evidence="3" id="KW-0256">Endoplasmic reticulum</keyword>
<sequence>MFEDKSIDPRTCTYRLLASSKLRKQIDRLIRTKKLQFGLINPKSDSVDFYNQFHSASYSNNQNLVNRTSRNSKKKVNDENVHTDEGDKEQSTIIIAKIEQIEVILHRADDEQKQTFTYNDLIELHRLLQHLDPSEHMNVAKEYFYEFLEGNFRVMQLPERRTNLSLDERLRKLRFKAASDEYDSMVHNVAHYVIGNNRIGARFSMSQDFRQIRSTLLAAINAMMVIAATFFFFYVTIHYARPDFDTGKVVLYSFGASMVVAMAELYFLIRII</sequence>
<dbReference type="PANTHER" id="PTHR31394:SF1">
    <property type="entry name" value="TRANSMEMBRANE PROTEIN 199"/>
    <property type="match status" value="1"/>
</dbReference>
<reference evidence="9" key="1">
    <citation type="submission" date="2013-05" db="EMBL/GenBank/DDBJ databases">
        <authorList>
            <person name="Yim A.K.Y."/>
            <person name="Chan T.F."/>
            <person name="Ji K.M."/>
            <person name="Liu X.Y."/>
            <person name="Zhou J.W."/>
            <person name="Li R.Q."/>
            <person name="Yang K.Y."/>
            <person name="Li J."/>
            <person name="Li M."/>
            <person name="Law P.T.W."/>
            <person name="Wu Y.L."/>
            <person name="Cai Z.L."/>
            <person name="Qin H."/>
            <person name="Bao Y."/>
            <person name="Leung R.K.K."/>
            <person name="Ng P.K.S."/>
            <person name="Zou J."/>
            <person name="Zhong X.J."/>
            <person name="Ran P.X."/>
            <person name="Zhong N.S."/>
            <person name="Liu Z.G."/>
            <person name="Tsui S.K.W."/>
        </authorList>
    </citation>
    <scope>NUCLEOTIDE SEQUENCE</scope>
    <source>
        <strain evidence="9">Derf</strain>
        <tissue evidence="9">Whole organism</tissue>
    </source>
</reference>
<dbReference type="EMBL" id="SDOV01000001">
    <property type="protein sequence ID" value="KAH7645946.1"/>
    <property type="molecule type" value="Genomic_DNA"/>
</dbReference>
<evidence type="ECO:0000256" key="3">
    <source>
        <dbReference type="ARBA" id="ARBA00022824"/>
    </source>
</evidence>
<gene>
    <name evidence="9" type="ORF">DERF_006981</name>
    <name evidence="8" type="ORF">HUG17_1484</name>
</gene>
<accession>A0A922I055</accession>
<evidence type="ECO:0000256" key="4">
    <source>
        <dbReference type="ARBA" id="ARBA00022989"/>
    </source>
</evidence>